<protein>
    <recommendedName>
        <fullName evidence="3">Ferredoxin</fullName>
    </recommendedName>
</protein>
<evidence type="ECO:0000313" key="2">
    <source>
        <dbReference type="EMBL" id="VAW09629.1"/>
    </source>
</evidence>
<dbReference type="AlphaFoldDB" id="A0A3B0TC16"/>
<dbReference type="Gene3D" id="3.30.70.20">
    <property type="match status" value="1"/>
</dbReference>
<sequence>MADNKLMVWIDQDLCTGDGICQEIAPNVFEGRDDGLWVVREDASHFGTTIVFDGNAAPDGSRGVARVPDAELADVVEAAEECPGECIMIEPLDPEAIANRGA</sequence>
<dbReference type="EMBL" id="UOEK01000619">
    <property type="protein sequence ID" value="VAW09629.1"/>
    <property type="molecule type" value="Genomic_DNA"/>
</dbReference>
<dbReference type="PANTHER" id="PTHR39163">
    <property type="entry name" value="FERREDOXIN"/>
    <property type="match status" value="1"/>
</dbReference>
<evidence type="ECO:0008006" key="3">
    <source>
        <dbReference type="Google" id="ProtNLM"/>
    </source>
</evidence>
<name>A0A3B0TC16_9ZZZZ</name>
<comment type="cofactor">
    <cofactor evidence="1">
        <name>[4Fe-4S] cluster</name>
        <dbReference type="ChEBI" id="CHEBI:49883"/>
    </cofactor>
</comment>
<accession>A0A3B0TC16</accession>
<organism evidence="2">
    <name type="scientific">hydrothermal vent metagenome</name>
    <dbReference type="NCBI Taxonomy" id="652676"/>
    <lineage>
        <taxon>unclassified sequences</taxon>
        <taxon>metagenomes</taxon>
        <taxon>ecological metagenomes</taxon>
    </lineage>
</organism>
<dbReference type="SUPFAM" id="SSF54862">
    <property type="entry name" value="4Fe-4S ferredoxins"/>
    <property type="match status" value="1"/>
</dbReference>
<reference evidence="2" key="1">
    <citation type="submission" date="2018-06" db="EMBL/GenBank/DDBJ databases">
        <authorList>
            <person name="Zhirakovskaya E."/>
        </authorList>
    </citation>
    <scope>NUCLEOTIDE SEQUENCE</scope>
</reference>
<evidence type="ECO:0000256" key="1">
    <source>
        <dbReference type="ARBA" id="ARBA00001966"/>
    </source>
</evidence>
<dbReference type="InterPro" id="IPR052395">
    <property type="entry name" value="ET_Ferredoxin"/>
</dbReference>
<proteinExistence type="predicted"/>
<dbReference type="Pfam" id="PF13459">
    <property type="entry name" value="Fer4_15"/>
    <property type="match status" value="1"/>
</dbReference>
<dbReference type="PANTHER" id="PTHR39163:SF1">
    <property type="entry name" value="FERREDOXIN"/>
    <property type="match status" value="1"/>
</dbReference>
<gene>
    <name evidence="2" type="ORF">MNBD_ACTINO02-2944</name>
</gene>